<feature type="signal peptide" evidence="1">
    <location>
        <begin position="1"/>
        <end position="21"/>
    </location>
</feature>
<sequence length="142" mass="16394">MRNSCLILLLLTGFRVRTDDAEQPSYDHCTTAEQKRNCEDKAIVQTVKLLKQPSASFPSRILRAQLYASCHRSPVCLHIQMKCVYKELAQNRDGVCGETNWQKHIHQSRLAFYMLPQSMCVDRSQLDEILQKYPLPGLIQRS</sequence>
<dbReference type="Proteomes" id="UP000230066">
    <property type="component" value="Unassembled WGS sequence"/>
</dbReference>
<name>A0A4E0RIA2_FASHE</name>
<accession>A0A4E0RIA2</accession>
<keyword evidence="3" id="KW-1185">Reference proteome</keyword>
<keyword evidence="1" id="KW-0732">Signal</keyword>
<feature type="chain" id="PRO_5020034379" evidence="1">
    <location>
        <begin position="22"/>
        <end position="142"/>
    </location>
</feature>
<dbReference type="EMBL" id="JXXN02003720">
    <property type="protein sequence ID" value="THD21238.1"/>
    <property type="molecule type" value="Genomic_DNA"/>
</dbReference>
<dbReference type="AlphaFoldDB" id="A0A4E0RIA2"/>
<evidence type="ECO:0000313" key="2">
    <source>
        <dbReference type="EMBL" id="THD21238.1"/>
    </source>
</evidence>
<protein>
    <submittedName>
        <fullName evidence="2">Uncharacterized protein</fullName>
    </submittedName>
</protein>
<reference evidence="2" key="1">
    <citation type="submission" date="2019-03" db="EMBL/GenBank/DDBJ databases">
        <title>Improved annotation for the trematode Fasciola hepatica.</title>
        <authorList>
            <person name="Choi Y.-J."/>
            <person name="Martin J."/>
            <person name="Mitreva M."/>
        </authorList>
    </citation>
    <scope>NUCLEOTIDE SEQUENCE [LARGE SCALE GENOMIC DNA]</scope>
</reference>
<organism evidence="2 3">
    <name type="scientific">Fasciola hepatica</name>
    <name type="common">Liver fluke</name>
    <dbReference type="NCBI Taxonomy" id="6192"/>
    <lineage>
        <taxon>Eukaryota</taxon>
        <taxon>Metazoa</taxon>
        <taxon>Spiralia</taxon>
        <taxon>Lophotrochozoa</taxon>
        <taxon>Platyhelminthes</taxon>
        <taxon>Trematoda</taxon>
        <taxon>Digenea</taxon>
        <taxon>Plagiorchiida</taxon>
        <taxon>Echinostomata</taxon>
        <taxon>Echinostomatoidea</taxon>
        <taxon>Fasciolidae</taxon>
        <taxon>Fasciola</taxon>
    </lineage>
</organism>
<comment type="caution">
    <text evidence="2">The sequence shown here is derived from an EMBL/GenBank/DDBJ whole genome shotgun (WGS) entry which is preliminary data.</text>
</comment>
<gene>
    <name evidence="2" type="ORF">D915_007612</name>
</gene>
<evidence type="ECO:0000313" key="3">
    <source>
        <dbReference type="Proteomes" id="UP000230066"/>
    </source>
</evidence>
<evidence type="ECO:0000256" key="1">
    <source>
        <dbReference type="SAM" id="SignalP"/>
    </source>
</evidence>
<proteinExistence type="predicted"/>